<sequence>DYVRLDYKYTTPNSDWITYNSFAGTPIINISFNILNLRDDNITFRLVGFDDLGNSKELYNSDFWFIKDFNNHLDFVISEPNTETLYELDFEDMIDIGIEVYPVDNDISKVVVETIYESFELTSPISEDDHIYFSDNGDNKRLNATFYDIIGEEFSSIPITIKLYQDAALITSKQIIITVTDTIFDDTVNISNIDISISNGFHETFDNEYWDLYNVSNRFIEMEKDLNYLF</sequence>
<evidence type="ECO:0008006" key="2">
    <source>
        <dbReference type="Google" id="ProtNLM"/>
    </source>
</evidence>
<protein>
    <recommendedName>
        <fullName evidence="2">Cadherin domain-containing protein</fullName>
    </recommendedName>
</protein>
<proteinExistence type="predicted"/>
<comment type="caution">
    <text evidence="1">The sequence shown here is derived from an EMBL/GenBank/DDBJ whole genome shotgun (WGS) entry which is preliminary data.</text>
</comment>
<accession>X1JFL7</accession>
<evidence type="ECO:0000313" key="1">
    <source>
        <dbReference type="EMBL" id="GAH80320.1"/>
    </source>
</evidence>
<feature type="non-terminal residue" evidence="1">
    <location>
        <position position="230"/>
    </location>
</feature>
<dbReference type="EMBL" id="BARU01040687">
    <property type="protein sequence ID" value="GAH80320.1"/>
    <property type="molecule type" value="Genomic_DNA"/>
</dbReference>
<gene>
    <name evidence="1" type="ORF">S03H2_62865</name>
</gene>
<feature type="non-terminal residue" evidence="1">
    <location>
        <position position="1"/>
    </location>
</feature>
<dbReference type="AlphaFoldDB" id="X1JFL7"/>
<reference evidence="1" key="1">
    <citation type="journal article" date="2014" name="Front. Microbiol.">
        <title>High frequency of phylogenetically diverse reductive dehalogenase-homologous genes in deep subseafloor sedimentary metagenomes.</title>
        <authorList>
            <person name="Kawai M."/>
            <person name="Futagami T."/>
            <person name="Toyoda A."/>
            <person name="Takaki Y."/>
            <person name="Nishi S."/>
            <person name="Hori S."/>
            <person name="Arai W."/>
            <person name="Tsubouchi T."/>
            <person name="Morono Y."/>
            <person name="Uchiyama I."/>
            <person name="Ito T."/>
            <person name="Fujiyama A."/>
            <person name="Inagaki F."/>
            <person name="Takami H."/>
        </authorList>
    </citation>
    <scope>NUCLEOTIDE SEQUENCE</scope>
    <source>
        <strain evidence="1">Expedition CK06-06</strain>
    </source>
</reference>
<organism evidence="1">
    <name type="scientific">marine sediment metagenome</name>
    <dbReference type="NCBI Taxonomy" id="412755"/>
    <lineage>
        <taxon>unclassified sequences</taxon>
        <taxon>metagenomes</taxon>
        <taxon>ecological metagenomes</taxon>
    </lineage>
</organism>
<name>X1JFL7_9ZZZZ</name>